<protein>
    <submittedName>
        <fullName evidence="2">Uncharacterized protein</fullName>
    </submittedName>
</protein>
<name>A0A8J5CRX8_CHIOP</name>
<sequence>MVVFSRSPAAGPAVEGEAAVWWRSSHHSRKPSRVSALLSVPASSTGREALLYKAQIRPYLEYAALSWIRCSLAHSEAGQHPASSPATGGWLQTPRPPRPTSPLRADESSRLTGTPRGMSRRLWYSKRHSCSECHTGLGYDGPPRVAMRSTRTVLTSGDAVEVPRSRACQHQRTFVGRAPGCGTFSRPLPSHPGDEQTKCKVGGQSVETFEAHPVEASDTGDTSDATPRGKAVVTEGWEAEAPIAHSLLGCLGGEEWSARLGPRRLQGGSPLGRPERGKSTSRRLIEGSDIQGGSLWWQFRYPDWYESAGLTVEPRGRKVA</sequence>
<feature type="compositionally biased region" description="Basic and acidic residues" evidence="1">
    <location>
        <begin position="273"/>
        <end position="286"/>
    </location>
</feature>
<dbReference type="Proteomes" id="UP000770661">
    <property type="component" value="Unassembled WGS sequence"/>
</dbReference>
<feature type="region of interest" description="Disordered" evidence="1">
    <location>
        <begin position="78"/>
        <end position="118"/>
    </location>
</feature>
<evidence type="ECO:0000313" key="3">
    <source>
        <dbReference type="Proteomes" id="UP000770661"/>
    </source>
</evidence>
<evidence type="ECO:0000313" key="2">
    <source>
        <dbReference type="EMBL" id="KAG0718890.1"/>
    </source>
</evidence>
<keyword evidence="3" id="KW-1185">Reference proteome</keyword>
<feature type="region of interest" description="Disordered" evidence="1">
    <location>
        <begin position="261"/>
        <end position="286"/>
    </location>
</feature>
<reference evidence="2" key="1">
    <citation type="submission" date="2020-07" db="EMBL/GenBank/DDBJ databases">
        <title>The High-quality genome of the commercially important snow crab, Chionoecetes opilio.</title>
        <authorList>
            <person name="Jeong J.-H."/>
            <person name="Ryu S."/>
        </authorList>
    </citation>
    <scope>NUCLEOTIDE SEQUENCE</scope>
    <source>
        <strain evidence="2">MADBK_172401_WGS</strain>
        <tissue evidence="2">Digestive gland</tissue>
    </source>
</reference>
<dbReference type="EMBL" id="JACEEZ010015355">
    <property type="protein sequence ID" value="KAG0718890.1"/>
    <property type="molecule type" value="Genomic_DNA"/>
</dbReference>
<proteinExistence type="predicted"/>
<accession>A0A8J5CRX8</accession>
<organism evidence="2 3">
    <name type="scientific">Chionoecetes opilio</name>
    <name type="common">Atlantic snow crab</name>
    <name type="synonym">Cancer opilio</name>
    <dbReference type="NCBI Taxonomy" id="41210"/>
    <lineage>
        <taxon>Eukaryota</taxon>
        <taxon>Metazoa</taxon>
        <taxon>Ecdysozoa</taxon>
        <taxon>Arthropoda</taxon>
        <taxon>Crustacea</taxon>
        <taxon>Multicrustacea</taxon>
        <taxon>Malacostraca</taxon>
        <taxon>Eumalacostraca</taxon>
        <taxon>Eucarida</taxon>
        <taxon>Decapoda</taxon>
        <taxon>Pleocyemata</taxon>
        <taxon>Brachyura</taxon>
        <taxon>Eubrachyura</taxon>
        <taxon>Majoidea</taxon>
        <taxon>Majidae</taxon>
        <taxon>Chionoecetes</taxon>
    </lineage>
</organism>
<gene>
    <name evidence="2" type="ORF">GWK47_051599</name>
</gene>
<evidence type="ECO:0000256" key="1">
    <source>
        <dbReference type="SAM" id="MobiDB-lite"/>
    </source>
</evidence>
<dbReference type="AlphaFoldDB" id="A0A8J5CRX8"/>
<comment type="caution">
    <text evidence="2">The sequence shown here is derived from an EMBL/GenBank/DDBJ whole genome shotgun (WGS) entry which is preliminary data.</text>
</comment>